<evidence type="ECO:0000313" key="4">
    <source>
        <dbReference type="EMBL" id="SOC42120.1"/>
    </source>
</evidence>
<dbReference type="EMBL" id="OBQC01000011">
    <property type="protein sequence ID" value="SOC42120.1"/>
    <property type="molecule type" value="Genomic_DNA"/>
</dbReference>
<evidence type="ECO:0000256" key="2">
    <source>
        <dbReference type="ARBA" id="ARBA00022649"/>
    </source>
</evidence>
<keyword evidence="5" id="KW-1185">Reference proteome</keyword>
<proteinExistence type="inferred from homology"/>
<dbReference type="PANTHER" id="PTHR33988:SF2">
    <property type="entry name" value="ENDORIBONUCLEASE MAZF"/>
    <property type="match status" value="1"/>
</dbReference>
<dbReference type="RefSeq" id="WP_097150343.1">
    <property type="nucleotide sequence ID" value="NZ_OBQC01000011.1"/>
</dbReference>
<dbReference type="Gene3D" id="2.30.30.110">
    <property type="match status" value="1"/>
</dbReference>
<dbReference type="PANTHER" id="PTHR33988">
    <property type="entry name" value="ENDORIBONUCLEASE MAZF-RELATED"/>
    <property type="match status" value="1"/>
</dbReference>
<comment type="similarity">
    <text evidence="1 3">Belongs to the PemK/MazF family.</text>
</comment>
<sequence length="116" mass="12978">MIVKRGDVFFADLSPVVGSEQGGTRPVLIIQNDIGNRFSPTVIIAAITAQIQKAKLPTHVEIDAHKYGFERNSVILLEQLRTIDKSRLTDRITQLDDELMDKVDEALEISLGLMKF</sequence>
<dbReference type="InterPro" id="IPR003477">
    <property type="entry name" value="PemK-like"/>
</dbReference>
<keyword evidence="3" id="KW-0255">Endonuclease</keyword>
<keyword evidence="3" id="KW-0378">Hydrolase</keyword>
<keyword evidence="3" id="KW-0540">Nuclease</keyword>
<evidence type="ECO:0000256" key="3">
    <source>
        <dbReference type="PIRNR" id="PIRNR033490"/>
    </source>
</evidence>
<dbReference type="GO" id="GO:0006402">
    <property type="term" value="P:mRNA catabolic process"/>
    <property type="evidence" value="ECO:0007669"/>
    <property type="project" value="TreeGrafter"/>
</dbReference>
<dbReference type="GO" id="GO:0004521">
    <property type="term" value="F:RNA endonuclease activity"/>
    <property type="evidence" value="ECO:0007669"/>
    <property type="project" value="TreeGrafter"/>
</dbReference>
<gene>
    <name evidence="4" type="ORF">SAMN05877842_111147</name>
</gene>
<dbReference type="Pfam" id="PF02452">
    <property type="entry name" value="PemK_toxin"/>
    <property type="match status" value="1"/>
</dbReference>
<name>A0A285UJQ2_9BACL</name>
<comment type="function">
    <text evidence="3">Toxic component of a type II toxin-antitoxin (TA) system.</text>
</comment>
<reference evidence="5" key="1">
    <citation type="submission" date="2017-08" db="EMBL/GenBank/DDBJ databases">
        <authorList>
            <person name="Varghese N."/>
            <person name="Submissions S."/>
        </authorList>
    </citation>
    <scope>NUCLEOTIDE SEQUENCE [LARGE SCALE GENOMIC DNA]</scope>
    <source>
        <strain evidence="5">JC23</strain>
    </source>
</reference>
<evidence type="ECO:0000313" key="5">
    <source>
        <dbReference type="Proteomes" id="UP000219252"/>
    </source>
</evidence>
<protein>
    <recommendedName>
        <fullName evidence="3">mRNA interferase</fullName>
        <ecNumber evidence="3">3.1.-.-</ecNumber>
    </recommendedName>
</protein>
<dbReference type="PIRSF" id="PIRSF033490">
    <property type="entry name" value="MazF"/>
    <property type="match status" value="1"/>
</dbReference>
<evidence type="ECO:0000256" key="1">
    <source>
        <dbReference type="ARBA" id="ARBA00007521"/>
    </source>
</evidence>
<dbReference type="GO" id="GO:0016787">
    <property type="term" value="F:hydrolase activity"/>
    <property type="evidence" value="ECO:0007669"/>
    <property type="project" value="UniProtKB-KW"/>
</dbReference>
<dbReference type="GO" id="GO:0016075">
    <property type="term" value="P:rRNA catabolic process"/>
    <property type="evidence" value="ECO:0007669"/>
    <property type="project" value="TreeGrafter"/>
</dbReference>
<dbReference type="OrthoDB" id="9808744at2"/>
<dbReference type="EC" id="3.1.-.-" evidence="3"/>
<dbReference type="GO" id="GO:0003677">
    <property type="term" value="F:DNA binding"/>
    <property type="evidence" value="ECO:0007669"/>
    <property type="project" value="InterPro"/>
</dbReference>
<keyword evidence="2" id="KW-1277">Toxin-antitoxin system</keyword>
<organism evidence="4 5">
    <name type="scientific">Ureibacillus acetophenoni</name>
    <dbReference type="NCBI Taxonomy" id="614649"/>
    <lineage>
        <taxon>Bacteria</taxon>
        <taxon>Bacillati</taxon>
        <taxon>Bacillota</taxon>
        <taxon>Bacilli</taxon>
        <taxon>Bacillales</taxon>
        <taxon>Caryophanaceae</taxon>
        <taxon>Ureibacillus</taxon>
    </lineage>
</organism>
<accession>A0A285UJQ2</accession>
<dbReference type="SUPFAM" id="SSF50118">
    <property type="entry name" value="Cell growth inhibitor/plasmid maintenance toxic component"/>
    <property type="match status" value="1"/>
</dbReference>
<dbReference type="AlphaFoldDB" id="A0A285UJQ2"/>
<dbReference type="Proteomes" id="UP000219252">
    <property type="component" value="Unassembled WGS sequence"/>
</dbReference>
<dbReference type="InterPro" id="IPR011067">
    <property type="entry name" value="Plasmid_toxin/cell-grow_inhib"/>
</dbReference>